<feature type="compositionally biased region" description="Pro residues" evidence="1">
    <location>
        <begin position="131"/>
        <end position="149"/>
    </location>
</feature>
<sequence>MAAPLNHSNVSLNSSSLGGQRRFKKHKVLPRPHNDRGYEYTHSPRAGPKNYDLTINTSRPAGRDESFRIRGGTQPSSPRTLKHQPRKIGSGPDLPPTPPRHSRKSSSNSSGLPSSPTFAETTFQTPRNAGPRPPATPPNQRSPPTPDVTPPHNTGRPGLLRPALGDRNASKHTTGGSHTSFKTAREEPFSSEDEEKKSAVTKASVSTVRHISDKRNTQPPLTGLGLALASLAPHDDNRVSRDFNHFDGDWSSVSEVEEEWDNNLMRMVTIKKRPETVDPIRPISQAGIIIDPDMVSPTQAAKAVRHMPLHRKPETVSSTKGVSDRTTTSTAPSSAATSVSSDKRASAISMKSTKSTKSSVSTVVEAILMDGPPLPQRQRTLRHMRKQVALRAPINNSPRVPVMDSPRAPVMDSPRPIMDSPRVPLMDSPTLTANSVRTEQTAREPRFRRRPDDAKVDSYVSTTTSHSISSNKARREVWKNGGIPVVIVPDRRSSNKSRSRERSLRSRSSKRTPSVGSVPRDGSTAREAKEETKAASISDTNSSRPSRRGRAQSVSDRSERTIDFPPVIPARSSSLSAPTSRNASRAGSLTSESIRLHNALQESLLKKPEEEPRLPFLRLPDDKTTRVTRSTGSDKEASNRRLSSHNSDRERRLSSDRQSDKDVSQRRLSSHNSDRDTAQRRLSSVHSEFLNVKSYGSLKTPFSLASVETNGTALEVSEAMAVQMYPHQNSSVLMVDHTSKPSQSSIETPQEDEGDEPIEPNTETKDLAGDGPLTPPQPLFSFDDVDSPLRNPRAPPEPPSHPPAIHFIPATPSGMTPADERMITMGNYFESMKEKPGRRPSIVRRALNRRRRHSVDYPPTAPRVHGLITRTLSLSRHVRHGHARSPRSKSSPNMEHEPAYPSPDDDPAEGNKLHPFWRPLGSGDEDDYDDYHHGPDELDEVYRYPPINNRPHRNISKRMKRTFAILPPREEEYYADDQWGTERRTIRRTPSGNLRVMRHRSSLDSLRRTYHFDGGYQVVGDGTEKRPFWRRNSVHRRVNKEKRRHSLGSKLEEIQNIPRKISEKRREKRTRELRQKISGPREVRDGVGEVIRSRSLRDQYHPDRQI</sequence>
<feature type="compositionally biased region" description="Basic and acidic residues" evidence="1">
    <location>
        <begin position="183"/>
        <end position="198"/>
    </location>
</feature>
<accession>A0A9P8WHZ1</accession>
<proteinExistence type="predicted"/>
<feature type="compositionally biased region" description="Basic and acidic residues" evidence="1">
    <location>
        <begin position="523"/>
        <end position="533"/>
    </location>
</feature>
<feature type="region of interest" description="Disordered" evidence="1">
    <location>
        <begin position="312"/>
        <end position="353"/>
    </location>
</feature>
<evidence type="ECO:0000313" key="2">
    <source>
        <dbReference type="EMBL" id="KAH6899848.1"/>
    </source>
</evidence>
<feature type="region of interest" description="Disordered" evidence="1">
    <location>
        <begin position="871"/>
        <end position="945"/>
    </location>
</feature>
<feature type="compositionally biased region" description="Low complexity" evidence="1">
    <location>
        <begin position="105"/>
        <end position="116"/>
    </location>
</feature>
<feature type="compositionally biased region" description="Basic and acidic residues" evidence="1">
    <location>
        <begin position="489"/>
        <end position="504"/>
    </location>
</feature>
<name>A0A9P8WHZ1_9HYPO</name>
<feature type="compositionally biased region" description="Pro residues" evidence="1">
    <location>
        <begin position="793"/>
        <end position="802"/>
    </location>
</feature>
<feature type="compositionally biased region" description="Basic and acidic residues" evidence="1">
    <location>
        <begin position="604"/>
        <end position="625"/>
    </location>
</feature>
<feature type="region of interest" description="Disordered" evidence="1">
    <location>
        <begin position="603"/>
        <end position="681"/>
    </location>
</feature>
<evidence type="ECO:0000256" key="1">
    <source>
        <dbReference type="SAM" id="MobiDB-lite"/>
    </source>
</evidence>
<feature type="compositionally biased region" description="Low complexity" evidence="1">
    <location>
        <begin position="1"/>
        <end position="17"/>
    </location>
</feature>
<feature type="compositionally biased region" description="Polar residues" evidence="1">
    <location>
        <begin position="571"/>
        <end position="590"/>
    </location>
</feature>
<feature type="region of interest" description="Disordered" evidence="1">
    <location>
        <begin position="736"/>
        <end position="808"/>
    </location>
</feature>
<feature type="compositionally biased region" description="Acidic residues" evidence="1">
    <location>
        <begin position="749"/>
        <end position="758"/>
    </location>
</feature>
<feature type="compositionally biased region" description="Basic and acidic residues" evidence="1">
    <location>
        <begin position="930"/>
        <end position="942"/>
    </location>
</feature>
<feature type="region of interest" description="Disordered" evidence="1">
    <location>
        <begin position="396"/>
        <end position="475"/>
    </location>
</feature>
<reference evidence="2 3" key="1">
    <citation type="journal article" date="2021" name="Nat. Commun.">
        <title>Genetic determinants of endophytism in the Arabidopsis root mycobiome.</title>
        <authorList>
            <person name="Mesny F."/>
            <person name="Miyauchi S."/>
            <person name="Thiergart T."/>
            <person name="Pickel B."/>
            <person name="Atanasova L."/>
            <person name="Karlsson M."/>
            <person name="Huettel B."/>
            <person name="Barry K.W."/>
            <person name="Haridas S."/>
            <person name="Chen C."/>
            <person name="Bauer D."/>
            <person name="Andreopoulos W."/>
            <person name="Pangilinan J."/>
            <person name="LaButti K."/>
            <person name="Riley R."/>
            <person name="Lipzen A."/>
            <person name="Clum A."/>
            <person name="Drula E."/>
            <person name="Henrissat B."/>
            <person name="Kohler A."/>
            <person name="Grigoriev I.V."/>
            <person name="Martin F.M."/>
            <person name="Hacquard S."/>
        </authorList>
    </citation>
    <scope>NUCLEOTIDE SEQUENCE [LARGE SCALE GENOMIC DNA]</scope>
    <source>
        <strain evidence="2 3">MPI-CAGE-CH-0241</strain>
    </source>
</reference>
<comment type="caution">
    <text evidence="2">The sequence shown here is derived from an EMBL/GenBank/DDBJ whole genome shotgun (WGS) entry which is preliminary data.</text>
</comment>
<feature type="compositionally biased region" description="Basic residues" evidence="1">
    <location>
        <begin position="876"/>
        <end position="887"/>
    </location>
</feature>
<feature type="compositionally biased region" description="Basic residues" evidence="1">
    <location>
        <begin position="21"/>
        <end position="30"/>
    </location>
</feature>
<feature type="compositionally biased region" description="Polar residues" evidence="1">
    <location>
        <begin position="171"/>
        <end position="182"/>
    </location>
</feature>
<feature type="region of interest" description="Disordered" evidence="1">
    <location>
        <begin position="488"/>
        <end position="590"/>
    </location>
</feature>
<keyword evidence="3" id="KW-1185">Reference proteome</keyword>
<dbReference type="OrthoDB" id="3870679at2759"/>
<feature type="compositionally biased region" description="Polar residues" evidence="1">
    <location>
        <begin position="117"/>
        <end position="127"/>
    </location>
</feature>
<dbReference type="Proteomes" id="UP000777438">
    <property type="component" value="Unassembled WGS sequence"/>
</dbReference>
<feature type="compositionally biased region" description="Low complexity" evidence="1">
    <location>
        <begin position="326"/>
        <end position="340"/>
    </location>
</feature>
<dbReference type="EMBL" id="JAGPYM010000001">
    <property type="protein sequence ID" value="KAH6899848.1"/>
    <property type="molecule type" value="Genomic_DNA"/>
</dbReference>
<organism evidence="2 3">
    <name type="scientific">Thelonectria olida</name>
    <dbReference type="NCBI Taxonomy" id="1576542"/>
    <lineage>
        <taxon>Eukaryota</taxon>
        <taxon>Fungi</taxon>
        <taxon>Dikarya</taxon>
        <taxon>Ascomycota</taxon>
        <taxon>Pezizomycotina</taxon>
        <taxon>Sordariomycetes</taxon>
        <taxon>Hypocreomycetidae</taxon>
        <taxon>Hypocreales</taxon>
        <taxon>Nectriaceae</taxon>
        <taxon>Thelonectria</taxon>
    </lineage>
</organism>
<feature type="compositionally biased region" description="Polar residues" evidence="1">
    <location>
        <begin position="459"/>
        <end position="471"/>
    </location>
</feature>
<feature type="region of interest" description="Disordered" evidence="1">
    <location>
        <begin position="1063"/>
        <end position="1088"/>
    </location>
</feature>
<feature type="region of interest" description="Disordered" evidence="1">
    <location>
        <begin position="1"/>
        <end position="203"/>
    </location>
</feature>
<feature type="compositionally biased region" description="Polar residues" evidence="1">
    <location>
        <begin position="315"/>
        <end position="325"/>
    </location>
</feature>
<feature type="compositionally biased region" description="Basic and acidic residues" evidence="1">
    <location>
        <begin position="440"/>
        <end position="456"/>
    </location>
</feature>
<feature type="compositionally biased region" description="Basic and acidic residues" evidence="1">
    <location>
        <begin position="646"/>
        <end position="665"/>
    </location>
</feature>
<dbReference type="AlphaFoldDB" id="A0A9P8WHZ1"/>
<gene>
    <name evidence="2" type="ORF">B0T10DRAFT_554411</name>
</gene>
<protein>
    <submittedName>
        <fullName evidence="2">Uncharacterized protein</fullName>
    </submittedName>
</protein>
<feature type="compositionally biased region" description="Polar residues" evidence="1">
    <location>
        <begin position="429"/>
        <end position="439"/>
    </location>
</feature>
<evidence type="ECO:0000313" key="3">
    <source>
        <dbReference type="Proteomes" id="UP000777438"/>
    </source>
</evidence>